<evidence type="ECO:0000313" key="3">
    <source>
        <dbReference type="Proteomes" id="UP000269721"/>
    </source>
</evidence>
<proteinExistence type="predicted"/>
<dbReference type="EMBL" id="KZ998100">
    <property type="protein sequence ID" value="RKO86551.1"/>
    <property type="molecule type" value="Genomic_DNA"/>
</dbReference>
<feature type="compositionally biased region" description="Basic and acidic residues" evidence="1">
    <location>
        <begin position="50"/>
        <end position="60"/>
    </location>
</feature>
<feature type="region of interest" description="Disordered" evidence="1">
    <location>
        <begin position="1"/>
        <end position="67"/>
    </location>
</feature>
<dbReference type="Proteomes" id="UP000269721">
    <property type="component" value="Unassembled WGS sequence"/>
</dbReference>
<organism evidence="2 3">
    <name type="scientific">Blyttiomyces helicus</name>
    <dbReference type="NCBI Taxonomy" id="388810"/>
    <lineage>
        <taxon>Eukaryota</taxon>
        <taxon>Fungi</taxon>
        <taxon>Fungi incertae sedis</taxon>
        <taxon>Chytridiomycota</taxon>
        <taxon>Chytridiomycota incertae sedis</taxon>
        <taxon>Chytridiomycetes</taxon>
        <taxon>Chytridiomycetes incertae sedis</taxon>
        <taxon>Blyttiomyces</taxon>
    </lineage>
</organism>
<sequence>MPIRNIHRIPEDRLAAVSLPPVANPPTREADEEGGTKGGEGEYSSRGGRLARERVAKDSKAATGNARARVGKGLKAVTGDAGARSVNGDAGNGGASPQGYQSPNRRDPTSLQMAQVGPRDRGECGAGDRAQPYWRRCIGGRCGGRLCGSKPLLDYSPILRTLEGLCAVYAPSHLRPATTRRAEAGKEAAAASVMMQPYPHPRDRAVSRCRDASHRGRAASAPPSTFLPNMLATPHHAAPIPSAASSARTTVAACRLGGEGDALSFQTNPPLKLSSSLPLLSLLALEKHITYLDLPAP</sequence>
<evidence type="ECO:0000313" key="2">
    <source>
        <dbReference type="EMBL" id="RKO86551.1"/>
    </source>
</evidence>
<accession>A0A4P9W2T0</accession>
<feature type="compositionally biased region" description="Polar residues" evidence="1">
    <location>
        <begin position="98"/>
        <end position="113"/>
    </location>
</feature>
<gene>
    <name evidence="2" type="ORF">BDK51DRAFT_38024</name>
</gene>
<feature type="region of interest" description="Disordered" evidence="1">
    <location>
        <begin position="79"/>
        <end position="126"/>
    </location>
</feature>
<protein>
    <submittedName>
        <fullName evidence="2">Uncharacterized protein</fullName>
    </submittedName>
</protein>
<keyword evidence="3" id="KW-1185">Reference proteome</keyword>
<reference evidence="3" key="1">
    <citation type="journal article" date="2018" name="Nat. Microbiol.">
        <title>Leveraging single-cell genomics to expand the fungal tree of life.</title>
        <authorList>
            <person name="Ahrendt S.R."/>
            <person name="Quandt C.A."/>
            <person name="Ciobanu D."/>
            <person name="Clum A."/>
            <person name="Salamov A."/>
            <person name="Andreopoulos B."/>
            <person name="Cheng J.F."/>
            <person name="Woyke T."/>
            <person name="Pelin A."/>
            <person name="Henrissat B."/>
            <person name="Reynolds N.K."/>
            <person name="Benny G.L."/>
            <person name="Smith M.E."/>
            <person name="James T.Y."/>
            <person name="Grigoriev I.V."/>
        </authorList>
    </citation>
    <scope>NUCLEOTIDE SEQUENCE [LARGE SCALE GENOMIC DNA]</scope>
</reference>
<evidence type="ECO:0000256" key="1">
    <source>
        <dbReference type="SAM" id="MobiDB-lite"/>
    </source>
</evidence>
<dbReference type="AlphaFoldDB" id="A0A4P9W2T0"/>
<name>A0A4P9W2T0_9FUNG</name>